<evidence type="ECO:0008006" key="6">
    <source>
        <dbReference type="Google" id="ProtNLM"/>
    </source>
</evidence>
<reference evidence="4 5" key="1">
    <citation type="journal article" date="2024" name="Front Chem Biol">
        <title>Unveiling the potential of Daldinia eschscholtzii MFLUCC 19-0629 through bioactivity and bioinformatics studies for enhanced sustainable agriculture production.</title>
        <authorList>
            <person name="Brooks S."/>
            <person name="Weaver J.A."/>
            <person name="Klomchit A."/>
            <person name="Alharthi S.A."/>
            <person name="Onlamun T."/>
            <person name="Nurani R."/>
            <person name="Vong T.K."/>
            <person name="Alberti F."/>
            <person name="Greco C."/>
        </authorList>
    </citation>
    <scope>NUCLEOTIDE SEQUENCE [LARGE SCALE GENOMIC DNA]</scope>
    <source>
        <strain evidence="4">MFLUCC 19-0629</strain>
    </source>
</reference>
<dbReference type="Pfam" id="PF12796">
    <property type="entry name" value="Ank_2"/>
    <property type="match status" value="1"/>
</dbReference>
<sequence length="530" mass="58671">MAKLTSLSDEVLLEMASCAILGPNDLASLALVNKKLSRVANESLYKKFGERTAIEFAAENDSIGTLEAALYFGLDIHYDEHRALCLASKRGQLEAMGWLLSHGAPVDNALISGTFASVLNSPLYFALDSQQEEAAFLLMERGATLRFIVPSLHNRGDGSDGDDHNNIPTIADETALHMAARGGLQNVIAYLNTRNLIPVDERTSRNPSALNMLIKKNSSLCDTLATFKVLISYGANINDNPESDLLPLTAAIESGQYDLANALLDAGARVNPERKIHRIWHPIHACAARSSRYIDSGPLQFADPQLYLLLSKLLGRGADLHESYPDGHTPLGIAVLYGTCNMVSYLISIGADVNEIDATGRTPLGLLMRGTRLRTWLRLEKAIALLHGGARMDTRVDGEWTLLEWVFEKDYDFENLERLLALATPAMLNQEYLDELLETYFKVGYSEKCLVLMNHGATLKDHNRTCRFIADRIIDYDICVHPRRERSKYYRVIARAGFSKENIADLIGCALSEEDEETAEALTLIQQSQA</sequence>
<keyword evidence="2 3" id="KW-0040">ANK repeat</keyword>
<name>A0AAX6MP32_9PEZI</name>
<dbReference type="CDD" id="cd09917">
    <property type="entry name" value="F-box_SF"/>
    <property type="match status" value="1"/>
</dbReference>
<dbReference type="EMBL" id="JBANMG010000004">
    <property type="protein sequence ID" value="KAK6953941.1"/>
    <property type="molecule type" value="Genomic_DNA"/>
</dbReference>
<evidence type="ECO:0000256" key="3">
    <source>
        <dbReference type="PROSITE-ProRule" id="PRU00023"/>
    </source>
</evidence>
<dbReference type="SUPFAM" id="SSF48403">
    <property type="entry name" value="Ankyrin repeat"/>
    <property type="match status" value="1"/>
</dbReference>
<feature type="repeat" description="ANK" evidence="3">
    <location>
        <begin position="326"/>
        <end position="358"/>
    </location>
</feature>
<gene>
    <name evidence="4" type="ORF">Daesc_003903</name>
</gene>
<protein>
    <recommendedName>
        <fullName evidence="6">Ankyrin</fullName>
    </recommendedName>
</protein>
<evidence type="ECO:0000313" key="4">
    <source>
        <dbReference type="EMBL" id="KAK6953941.1"/>
    </source>
</evidence>
<dbReference type="PROSITE" id="PS50297">
    <property type="entry name" value="ANK_REP_REGION"/>
    <property type="match status" value="1"/>
</dbReference>
<organism evidence="4 5">
    <name type="scientific">Daldinia eschscholtzii</name>
    <dbReference type="NCBI Taxonomy" id="292717"/>
    <lineage>
        <taxon>Eukaryota</taxon>
        <taxon>Fungi</taxon>
        <taxon>Dikarya</taxon>
        <taxon>Ascomycota</taxon>
        <taxon>Pezizomycotina</taxon>
        <taxon>Sordariomycetes</taxon>
        <taxon>Xylariomycetidae</taxon>
        <taxon>Xylariales</taxon>
        <taxon>Hypoxylaceae</taxon>
        <taxon>Daldinia</taxon>
    </lineage>
</organism>
<dbReference type="InterPro" id="IPR002110">
    <property type="entry name" value="Ankyrin_rpt"/>
</dbReference>
<dbReference type="Proteomes" id="UP001369815">
    <property type="component" value="Unassembled WGS sequence"/>
</dbReference>
<proteinExistence type="predicted"/>
<dbReference type="InterPro" id="IPR036770">
    <property type="entry name" value="Ankyrin_rpt-contain_sf"/>
</dbReference>
<dbReference type="PANTHER" id="PTHR24198:SF165">
    <property type="entry name" value="ANKYRIN REPEAT-CONTAINING PROTEIN-RELATED"/>
    <property type="match status" value="1"/>
</dbReference>
<evidence type="ECO:0000256" key="2">
    <source>
        <dbReference type="ARBA" id="ARBA00023043"/>
    </source>
</evidence>
<accession>A0AAX6MP32</accession>
<keyword evidence="1" id="KW-0677">Repeat</keyword>
<dbReference type="PANTHER" id="PTHR24198">
    <property type="entry name" value="ANKYRIN REPEAT AND PROTEIN KINASE DOMAIN-CONTAINING PROTEIN"/>
    <property type="match status" value="1"/>
</dbReference>
<keyword evidence="5" id="KW-1185">Reference proteome</keyword>
<dbReference type="SMART" id="SM00248">
    <property type="entry name" value="ANK"/>
    <property type="match status" value="7"/>
</dbReference>
<dbReference type="PROSITE" id="PS50088">
    <property type="entry name" value="ANK_REPEAT"/>
    <property type="match status" value="2"/>
</dbReference>
<dbReference type="Gene3D" id="1.25.40.20">
    <property type="entry name" value="Ankyrin repeat-containing domain"/>
    <property type="match status" value="2"/>
</dbReference>
<feature type="repeat" description="ANK" evidence="3">
    <location>
        <begin position="243"/>
        <end position="275"/>
    </location>
</feature>
<dbReference type="AlphaFoldDB" id="A0AAX6MP32"/>
<evidence type="ECO:0000313" key="5">
    <source>
        <dbReference type="Proteomes" id="UP001369815"/>
    </source>
</evidence>
<comment type="caution">
    <text evidence="4">The sequence shown here is derived from an EMBL/GenBank/DDBJ whole genome shotgun (WGS) entry which is preliminary data.</text>
</comment>
<evidence type="ECO:0000256" key="1">
    <source>
        <dbReference type="ARBA" id="ARBA00022737"/>
    </source>
</evidence>